<reference evidence="6 7" key="1">
    <citation type="journal article" date="2016" name="Environ. Microbiol.">
        <title>Genomic resolution of a cold subsurface aquifer community provides metabolic insights for novel microbes adapted to high CO concentrations.</title>
        <authorList>
            <person name="Probst A.J."/>
            <person name="Castelle C.J."/>
            <person name="Singh A."/>
            <person name="Brown C.T."/>
            <person name="Anantharaman K."/>
            <person name="Sharon I."/>
            <person name="Hug L.A."/>
            <person name="Burstein D."/>
            <person name="Emerson J.B."/>
            <person name="Thomas B.C."/>
            <person name="Banfield J.F."/>
        </authorList>
    </citation>
    <scope>NUCLEOTIDE SEQUENCE [LARGE SCALE GENOMIC DNA]</scope>
    <source>
        <strain evidence="6">CG1_02_41_21</strain>
    </source>
</reference>
<comment type="subunit">
    <text evidence="3">Homodimer.</text>
</comment>
<gene>
    <name evidence="3" type="primary">grpE</name>
    <name evidence="6" type="ORF">AUJ35_00695</name>
</gene>
<dbReference type="GO" id="GO:0051082">
    <property type="term" value="F:unfolded protein binding"/>
    <property type="evidence" value="ECO:0007669"/>
    <property type="project" value="TreeGrafter"/>
</dbReference>
<protein>
    <recommendedName>
        <fullName evidence="3">Protein GrpE</fullName>
    </recommendedName>
    <alternativeName>
        <fullName evidence="3">HSP-70 cofactor</fullName>
    </alternativeName>
</protein>
<comment type="subcellular location">
    <subcellularLocation>
        <location evidence="3">Cytoplasm</location>
    </subcellularLocation>
</comment>
<evidence type="ECO:0000256" key="1">
    <source>
        <dbReference type="ARBA" id="ARBA00009054"/>
    </source>
</evidence>
<feature type="compositionally biased region" description="Basic and acidic residues" evidence="5">
    <location>
        <begin position="7"/>
        <end position="32"/>
    </location>
</feature>
<dbReference type="Gene3D" id="2.30.22.10">
    <property type="entry name" value="Head domain of nucleotide exchange factor GrpE"/>
    <property type="match status" value="1"/>
</dbReference>
<dbReference type="SUPFAM" id="SSF58014">
    <property type="entry name" value="Coiled-coil domain of nucleotide exchange factor GrpE"/>
    <property type="match status" value="1"/>
</dbReference>
<dbReference type="InterPro" id="IPR009012">
    <property type="entry name" value="GrpE_head"/>
</dbReference>
<proteinExistence type="inferred from homology"/>
<evidence type="ECO:0000313" key="6">
    <source>
        <dbReference type="EMBL" id="OIO08225.1"/>
    </source>
</evidence>
<dbReference type="GO" id="GO:0000774">
    <property type="term" value="F:adenyl-nucleotide exchange factor activity"/>
    <property type="evidence" value="ECO:0007669"/>
    <property type="project" value="InterPro"/>
</dbReference>
<feature type="region of interest" description="Disordered" evidence="5">
    <location>
        <begin position="1"/>
        <end position="32"/>
    </location>
</feature>
<dbReference type="AlphaFoldDB" id="A0A1J4TA51"/>
<dbReference type="PRINTS" id="PR00773">
    <property type="entry name" value="GRPEPROTEIN"/>
</dbReference>
<dbReference type="PANTHER" id="PTHR21237">
    <property type="entry name" value="GRPE PROTEIN"/>
    <property type="match status" value="1"/>
</dbReference>
<keyword evidence="2 3" id="KW-0143">Chaperone</keyword>
<dbReference type="Pfam" id="PF01025">
    <property type="entry name" value="GrpE"/>
    <property type="match status" value="1"/>
</dbReference>
<comment type="similarity">
    <text evidence="1 3 4">Belongs to the GrpE family.</text>
</comment>
<keyword evidence="3" id="KW-0346">Stress response</keyword>
<organism evidence="6 7">
    <name type="scientific">Candidatus Falkowbacteria bacterium CG1_02_41_21</name>
    <dbReference type="NCBI Taxonomy" id="1805147"/>
    <lineage>
        <taxon>Bacteria</taxon>
        <taxon>Candidatus Falkowiibacteriota</taxon>
    </lineage>
</organism>
<dbReference type="HAMAP" id="MF_01151">
    <property type="entry name" value="GrpE"/>
    <property type="match status" value="1"/>
</dbReference>
<dbReference type="GO" id="GO:0006457">
    <property type="term" value="P:protein folding"/>
    <property type="evidence" value="ECO:0007669"/>
    <property type="project" value="InterPro"/>
</dbReference>
<comment type="caution">
    <text evidence="6">The sequence shown here is derived from an EMBL/GenBank/DDBJ whole genome shotgun (WGS) entry which is preliminary data.</text>
</comment>
<dbReference type="EMBL" id="MNUV01000012">
    <property type="protein sequence ID" value="OIO08225.1"/>
    <property type="molecule type" value="Genomic_DNA"/>
</dbReference>
<evidence type="ECO:0000256" key="2">
    <source>
        <dbReference type="ARBA" id="ARBA00023186"/>
    </source>
</evidence>
<dbReference type="GO" id="GO:0042803">
    <property type="term" value="F:protein homodimerization activity"/>
    <property type="evidence" value="ECO:0007669"/>
    <property type="project" value="InterPro"/>
</dbReference>
<accession>A0A1J4TA51</accession>
<dbReference type="PANTHER" id="PTHR21237:SF23">
    <property type="entry name" value="GRPE PROTEIN HOMOLOG, MITOCHONDRIAL"/>
    <property type="match status" value="1"/>
</dbReference>
<evidence type="ECO:0000256" key="5">
    <source>
        <dbReference type="SAM" id="MobiDB-lite"/>
    </source>
</evidence>
<evidence type="ECO:0000313" key="7">
    <source>
        <dbReference type="Proteomes" id="UP000182860"/>
    </source>
</evidence>
<dbReference type="InterPro" id="IPR000740">
    <property type="entry name" value="GrpE"/>
</dbReference>
<comment type="function">
    <text evidence="3">Participates actively in the response to hyperosmotic and heat shock by preventing the aggregation of stress-denatured proteins, in association with DnaK and GrpE. It is the nucleotide exchange factor for DnaK and may function as a thermosensor. Unfolded proteins bind initially to DnaJ; upon interaction with the DnaJ-bound protein, DnaK hydrolyzes its bound ATP, resulting in the formation of a stable complex. GrpE releases ADP from DnaK; ATP binding to DnaK triggers the release of the substrate protein, thus completing the reaction cycle. Several rounds of ATP-dependent interactions between DnaJ, DnaK and GrpE are required for fully efficient folding.</text>
</comment>
<evidence type="ECO:0000256" key="4">
    <source>
        <dbReference type="RuleBase" id="RU004478"/>
    </source>
</evidence>
<dbReference type="InterPro" id="IPR013805">
    <property type="entry name" value="GrpE_CC"/>
</dbReference>
<dbReference type="CDD" id="cd00446">
    <property type="entry name" value="GrpE"/>
    <property type="match status" value="1"/>
</dbReference>
<dbReference type="GO" id="GO:0051087">
    <property type="term" value="F:protein-folding chaperone binding"/>
    <property type="evidence" value="ECO:0007669"/>
    <property type="project" value="InterPro"/>
</dbReference>
<dbReference type="Proteomes" id="UP000182860">
    <property type="component" value="Unassembled WGS sequence"/>
</dbReference>
<dbReference type="SUPFAM" id="SSF51064">
    <property type="entry name" value="Head domain of nucleotide exchange factor GrpE"/>
    <property type="match status" value="1"/>
</dbReference>
<keyword evidence="3" id="KW-0963">Cytoplasm</keyword>
<sequence>MSTDQDLDLKEAKEEEKGKVKEEAKEEEKEPEIINEDYKEQYLRALADYQNLVRQMQKEKEEFFRYALADFLGDILPIYDNLKISVASLTEEEQASPWVIGVKHVLKQFKDILEVRRVEEIKTVGEAFDHTTMEALEGEGEVVEREVKAGYKLNGKVISPAKVIVKK</sequence>
<name>A0A1J4TA51_9BACT</name>
<evidence type="ECO:0000256" key="3">
    <source>
        <dbReference type="HAMAP-Rule" id="MF_01151"/>
    </source>
</evidence>
<dbReference type="Gene3D" id="3.90.20.20">
    <property type="match status" value="1"/>
</dbReference>
<dbReference type="GO" id="GO:0005737">
    <property type="term" value="C:cytoplasm"/>
    <property type="evidence" value="ECO:0007669"/>
    <property type="project" value="UniProtKB-SubCell"/>
</dbReference>